<reference evidence="2" key="1">
    <citation type="submission" date="2019-09" db="EMBL/GenBank/DDBJ databases">
        <title>Organ-specific transcriptomic study of the physiology of the cattle tick, Rhipicephalus microplus.</title>
        <authorList>
            <person name="Tirloni L."/>
            <person name="Braz G."/>
            <person name="Gandara A.C.P."/>
            <person name="Sabadin G.A."/>
            <person name="da Silva R.M."/>
            <person name="Guizzo M.G."/>
            <person name="Machado J.A."/>
            <person name="Costa E.P."/>
            <person name="Gomes H.F."/>
            <person name="Moraes J."/>
            <person name="Mota M.B.S."/>
            <person name="Mesquita R.D."/>
            <person name="Alvarenga P.H."/>
            <person name="Alves F."/>
            <person name="Seixas A."/>
            <person name="da Fonseca R.N."/>
            <person name="Fogaca A."/>
            <person name="Logullo C."/>
            <person name="Tanaka A."/>
            <person name="Daffre S."/>
            <person name="Termignoni C."/>
            <person name="Vaz I.S.Jr."/>
            <person name="Oliveira P.L."/>
            <person name="Ribeiro J.M."/>
        </authorList>
    </citation>
    <scope>NUCLEOTIDE SEQUENCE</scope>
    <source>
        <strain evidence="2">Porto Alegre</strain>
    </source>
</reference>
<dbReference type="EMBL" id="GHWJ01010631">
    <property type="protein sequence ID" value="NOV43368.1"/>
    <property type="molecule type" value="Transcribed_RNA"/>
</dbReference>
<dbReference type="AlphaFoldDB" id="A0A6M2DDX9"/>
<organism evidence="2">
    <name type="scientific">Rhipicephalus microplus</name>
    <name type="common">Cattle tick</name>
    <name type="synonym">Boophilus microplus</name>
    <dbReference type="NCBI Taxonomy" id="6941"/>
    <lineage>
        <taxon>Eukaryota</taxon>
        <taxon>Metazoa</taxon>
        <taxon>Ecdysozoa</taxon>
        <taxon>Arthropoda</taxon>
        <taxon>Chelicerata</taxon>
        <taxon>Arachnida</taxon>
        <taxon>Acari</taxon>
        <taxon>Parasitiformes</taxon>
        <taxon>Ixodida</taxon>
        <taxon>Ixodoidea</taxon>
        <taxon>Ixodidae</taxon>
        <taxon>Rhipicephalinae</taxon>
        <taxon>Rhipicephalus</taxon>
        <taxon>Boophilus</taxon>
    </lineage>
</organism>
<feature type="signal peptide" evidence="1">
    <location>
        <begin position="1"/>
        <end position="24"/>
    </location>
</feature>
<accession>A0A6M2DDX9</accession>
<proteinExistence type="predicted"/>
<protein>
    <submittedName>
        <fullName evidence="2">Putative secreted protein synganglion overexpressed</fullName>
    </submittedName>
</protein>
<name>A0A6M2DDX9_RHIMP</name>
<evidence type="ECO:0000313" key="2">
    <source>
        <dbReference type="EMBL" id="NOV43368.1"/>
    </source>
</evidence>
<evidence type="ECO:0000256" key="1">
    <source>
        <dbReference type="SAM" id="SignalP"/>
    </source>
</evidence>
<sequence length="77" mass="9121">MSPTWRSGALQWLLLCVAYDNNGACYIRDNKPHTRENEQSWVFSDHKGITFSSHFSRYFVNTPSYKENTAMNNMWRL</sequence>
<keyword evidence="1" id="KW-0732">Signal</keyword>
<feature type="chain" id="PRO_5026695394" evidence="1">
    <location>
        <begin position="25"/>
        <end position="77"/>
    </location>
</feature>